<name>A0A5K4FA52_SCHMA</name>
<dbReference type="InParanoid" id="A0A5K4FA52"/>
<keyword evidence="1" id="KW-0472">Membrane</keyword>
<evidence type="ECO:0000256" key="1">
    <source>
        <dbReference type="SAM" id="Phobius"/>
    </source>
</evidence>
<organism evidence="2 3">
    <name type="scientific">Schistosoma mansoni</name>
    <name type="common">Blood fluke</name>
    <dbReference type="NCBI Taxonomy" id="6183"/>
    <lineage>
        <taxon>Eukaryota</taxon>
        <taxon>Metazoa</taxon>
        <taxon>Spiralia</taxon>
        <taxon>Lophotrochozoa</taxon>
        <taxon>Platyhelminthes</taxon>
        <taxon>Trematoda</taxon>
        <taxon>Digenea</taxon>
        <taxon>Strigeidida</taxon>
        <taxon>Schistosomatoidea</taxon>
        <taxon>Schistosomatidae</taxon>
        <taxon>Schistosoma</taxon>
    </lineage>
</organism>
<reference evidence="2" key="1">
    <citation type="journal article" date="2012" name="PLoS Negl. Trop. Dis.">
        <title>A systematically improved high quality genome and transcriptome of the human blood fluke Schistosoma mansoni.</title>
        <authorList>
            <person name="Protasio A.V."/>
            <person name="Tsai I.J."/>
            <person name="Babbage A."/>
            <person name="Nichol S."/>
            <person name="Hunt M."/>
            <person name="Aslett M.A."/>
            <person name="De Silva N."/>
            <person name="Velarde G.S."/>
            <person name="Anderson T.J."/>
            <person name="Clark R.C."/>
            <person name="Davidson C."/>
            <person name="Dillon G.P."/>
            <person name="Holroyd N.E."/>
            <person name="LoVerde P.T."/>
            <person name="Lloyd C."/>
            <person name="McQuillan J."/>
            <person name="Oliveira G."/>
            <person name="Otto T.D."/>
            <person name="Parker-Manuel S.J."/>
            <person name="Quail M.A."/>
            <person name="Wilson R.A."/>
            <person name="Zerlotini A."/>
            <person name="Dunne D.W."/>
            <person name="Berriman M."/>
        </authorList>
    </citation>
    <scope>NUCLEOTIDE SEQUENCE [LARGE SCALE GENOMIC DNA]</scope>
    <source>
        <strain evidence="2">Puerto Rican</strain>
    </source>
</reference>
<proteinExistence type="predicted"/>
<keyword evidence="1" id="KW-0812">Transmembrane</keyword>
<dbReference type="AlphaFoldDB" id="A0A5K4FA52"/>
<dbReference type="WBParaSite" id="Smp_325990.1">
    <property type="protein sequence ID" value="Smp_325990.1"/>
    <property type="gene ID" value="Smp_325990"/>
</dbReference>
<evidence type="ECO:0000313" key="3">
    <source>
        <dbReference type="WBParaSite" id="Smp_325990.1"/>
    </source>
</evidence>
<accession>A0A5K4FA52</accession>
<feature type="transmembrane region" description="Helical" evidence="1">
    <location>
        <begin position="6"/>
        <end position="25"/>
    </location>
</feature>
<dbReference type="Proteomes" id="UP000008854">
    <property type="component" value="Unassembled WGS sequence"/>
</dbReference>
<sequence>MYDLPIVNLFSLLQLPYYLLLIELLNLKPIYFQYYSTKSAHFVVLLLVHCNEHVIQLSYKGFRNPKHFCVMT</sequence>
<keyword evidence="1" id="KW-1133">Transmembrane helix</keyword>
<reference evidence="3" key="2">
    <citation type="submission" date="2019-11" db="UniProtKB">
        <authorList>
            <consortium name="WormBaseParasite"/>
        </authorList>
    </citation>
    <scope>IDENTIFICATION</scope>
    <source>
        <strain evidence="3">Puerto Rican</strain>
    </source>
</reference>
<protein>
    <submittedName>
        <fullName evidence="3">Ovule protein</fullName>
    </submittedName>
</protein>
<keyword evidence="2" id="KW-1185">Reference proteome</keyword>
<evidence type="ECO:0000313" key="2">
    <source>
        <dbReference type="Proteomes" id="UP000008854"/>
    </source>
</evidence>